<comment type="caution">
    <text evidence="3">The sequence shown here is derived from an EMBL/GenBank/DDBJ whole genome shotgun (WGS) entry which is preliminary data.</text>
</comment>
<dbReference type="InterPro" id="IPR007139">
    <property type="entry name" value="DUF349"/>
</dbReference>
<feature type="compositionally biased region" description="Low complexity" evidence="2">
    <location>
        <begin position="101"/>
        <end position="120"/>
    </location>
</feature>
<evidence type="ECO:0000256" key="1">
    <source>
        <dbReference type="SAM" id="Coils"/>
    </source>
</evidence>
<feature type="compositionally biased region" description="Basic and acidic residues" evidence="2">
    <location>
        <begin position="1"/>
        <end position="14"/>
    </location>
</feature>
<accession>A0A3E0E8E1</accession>
<sequence>MTEKSNDLSDKDKVTQASNSEEVKGIEKEINSEASEETVADQNSDSESEVEPSLDEATEKETEVIKPTVEPEETVEEATSQEDKAEETESPEIAQPAPEVEATTPTAPISEEETSTPTDTPSEEVVSEEEVVPADQAVAVGSEEEESEEDSEEDHHDEGDVTSLSKIELVALLKSKVKQDNIHRIDKHVHEIKAAFDEFTHKEKDEALEKFKAEGGVEDDFDFRPSDEEKEFNTYYFEYRHQLVALRKEAEKQKETNFTAKNELLNKLRELVDGEETTLSMSTIKALQEEWKSIGPVPPSQNRSLWASYNALMDRFYDNRSIYFELKELDRKKNLESKLELVEKALALKDVKDLKDAIKSLNDLHEEFKHIGPVPRDEQEALWQKFKGASDAVYDRRKDFYEGQKEVFKVNQDQKEALIETLKPFAEFKADRIRDWNSKTKEILDIQKKWEKIGPVPRESGKDINKSFWASFKQFFHNKNLFFKELDEIRATNQAKAEDLIVKAEELKDNTDWQNTANALVKLQQDWKTLGPTPEKNRDSLYKRFKLACDTFFNNRRDSNKQSNAEFEENLESKQAICNQITEAAESGEVSEEALTKLVGEFNDLGFVPRKAMKEIQAQFKTAVDLYLEKLSPEGAGREDFLFRLNLNRLQSDPNAVKTLNKKEHGIRKQISELENNITLWKNNLEFFAASKTADKLKDQFDLKIQKAEEEVEKLKSKLSILREF</sequence>
<feature type="coiled-coil region" evidence="1">
    <location>
        <begin position="657"/>
        <end position="725"/>
    </location>
</feature>
<feature type="compositionally biased region" description="Acidic residues" evidence="2">
    <location>
        <begin position="121"/>
        <end position="132"/>
    </location>
</feature>
<evidence type="ECO:0000256" key="2">
    <source>
        <dbReference type="SAM" id="MobiDB-lite"/>
    </source>
</evidence>
<evidence type="ECO:0000313" key="3">
    <source>
        <dbReference type="EMBL" id="REG94517.1"/>
    </source>
</evidence>
<feature type="compositionally biased region" description="Acidic residues" evidence="2">
    <location>
        <begin position="142"/>
        <end position="152"/>
    </location>
</feature>
<keyword evidence="4" id="KW-1185">Reference proteome</keyword>
<dbReference type="OrthoDB" id="5422202at2"/>
<dbReference type="Pfam" id="PF03993">
    <property type="entry name" value="DUF349"/>
    <property type="match status" value="5"/>
</dbReference>
<dbReference type="EMBL" id="QUNF01000001">
    <property type="protein sequence ID" value="REG94517.1"/>
    <property type="molecule type" value="Genomic_DNA"/>
</dbReference>
<gene>
    <name evidence="3" type="ORF">C8N25_101348</name>
</gene>
<keyword evidence="1" id="KW-0175">Coiled coil</keyword>
<feature type="compositionally biased region" description="Basic and acidic residues" evidence="2">
    <location>
        <begin position="21"/>
        <end position="31"/>
    </location>
</feature>
<name>A0A3E0E8E1_9BACT</name>
<reference evidence="3 4" key="1">
    <citation type="submission" date="2018-08" db="EMBL/GenBank/DDBJ databases">
        <title>Genomic Encyclopedia of Archaeal and Bacterial Type Strains, Phase II (KMG-II): from individual species to whole genera.</title>
        <authorList>
            <person name="Goeker M."/>
        </authorList>
    </citation>
    <scope>NUCLEOTIDE SEQUENCE [LARGE SCALE GENOMIC DNA]</scope>
    <source>
        <strain evidence="3 4">DSM 15986</strain>
    </source>
</reference>
<organism evidence="3 4">
    <name type="scientific">Algoriphagus antarcticus</name>
    <dbReference type="NCBI Taxonomy" id="238540"/>
    <lineage>
        <taxon>Bacteria</taxon>
        <taxon>Pseudomonadati</taxon>
        <taxon>Bacteroidota</taxon>
        <taxon>Cytophagia</taxon>
        <taxon>Cytophagales</taxon>
        <taxon>Cyclobacteriaceae</taxon>
        <taxon>Algoriphagus</taxon>
    </lineage>
</organism>
<dbReference type="RefSeq" id="WP_086542159.1">
    <property type="nucleotide sequence ID" value="NZ_MSSW01000042.1"/>
</dbReference>
<feature type="compositionally biased region" description="Acidic residues" evidence="2">
    <location>
        <begin position="34"/>
        <end position="56"/>
    </location>
</feature>
<protein>
    <submittedName>
        <fullName evidence="3">Uncharacterized protein DUF349</fullName>
    </submittedName>
</protein>
<dbReference type="Proteomes" id="UP000256405">
    <property type="component" value="Unassembled WGS sequence"/>
</dbReference>
<feature type="compositionally biased region" description="Acidic residues" evidence="2">
    <location>
        <begin position="70"/>
        <end position="90"/>
    </location>
</feature>
<feature type="region of interest" description="Disordered" evidence="2">
    <location>
        <begin position="1"/>
        <end position="164"/>
    </location>
</feature>
<evidence type="ECO:0000313" key="4">
    <source>
        <dbReference type="Proteomes" id="UP000256405"/>
    </source>
</evidence>
<proteinExistence type="predicted"/>
<dbReference type="AlphaFoldDB" id="A0A3E0E8E1"/>